<dbReference type="EMBL" id="CAJOBC010013718">
    <property type="protein sequence ID" value="CAF4017123.1"/>
    <property type="molecule type" value="Genomic_DNA"/>
</dbReference>
<dbReference type="GO" id="GO:0005737">
    <property type="term" value="C:cytoplasm"/>
    <property type="evidence" value="ECO:0007669"/>
    <property type="project" value="UniProtKB-SubCell"/>
</dbReference>
<keyword evidence="7" id="KW-0788">Thiol protease</keyword>
<dbReference type="GO" id="GO:0035973">
    <property type="term" value="P:aggrephagy"/>
    <property type="evidence" value="ECO:0007669"/>
    <property type="project" value="TreeGrafter"/>
</dbReference>
<comment type="caution">
    <text evidence="13">The sequence shown here is derived from an EMBL/GenBank/DDBJ whole genome shotgun (WGS) entry which is preliminary data.</text>
</comment>
<keyword evidence="6 11" id="KW-0378">Hydrolase</keyword>
<evidence type="ECO:0000259" key="12">
    <source>
        <dbReference type="Pfam" id="PF03416"/>
    </source>
</evidence>
<comment type="subcellular location">
    <subcellularLocation>
        <location evidence="1 11">Cytoplasm</location>
    </subcellularLocation>
</comment>
<evidence type="ECO:0000313" key="14">
    <source>
        <dbReference type="EMBL" id="CAF4017123.1"/>
    </source>
</evidence>
<accession>A0A815A0Y0</accession>
<dbReference type="GO" id="GO:0015031">
    <property type="term" value="P:protein transport"/>
    <property type="evidence" value="ECO:0007669"/>
    <property type="project" value="UniProtKB-KW"/>
</dbReference>
<keyword evidence="5 11" id="KW-0645">Protease</keyword>
<dbReference type="Proteomes" id="UP000681722">
    <property type="component" value="Unassembled WGS sequence"/>
</dbReference>
<dbReference type="SUPFAM" id="SSF55846">
    <property type="entry name" value="N-acetylmuramoyl-L-alanine amidase-like"/>
    <property type="match status" value="1"/>
</dbReference>
<comment type="catalytic activity">
    <reaction evidence="10">
        <text>[protein]-C-terminal L-amino acid-glycyl-phosphatidylethanolamide + H2O = [protein]-C-terminal L-amino acid-glycine + a 1,2-diacyl-sn-glycero-3-phosphoethanolamine</text>
        <dbReference type="Rhea" id="RHEA:67548"/>
        <dbReference type="Rhea" id="RHEA-COMP:17323"/>
        <dbReference type="Rhea" id="RHEA-COMP:17324"/>
        <dbReference type="ChEBI" id="CHEBI:15377"/>
        <dbReference type="ChEBI" id="CHEBI:64612"/>
        <dbReference type="ChEBI" id="CHEBI:172940"/>
        <dbReference type="ChEBI" id="CHEBI:172941"/>
    </reaction>
    <physiologicalReaction direction="left-to-right" evidence="10">
        <dbReference type="Rhea" id="RHEA:67549"/>
    </physiologicalReaction>
</comment>
<evidence type="ECO:0000256" key="10">
    <source>
        <dbReference type="ARBA" id="ARBA00029362"/>
    </source>
</evidence>
<sequence length="416" mass="47363">MNSAALSLAASMFESALDNEQSLSDTNSELYILGIKYTTPNDACAISDDILSRYWFTYRTNFAPIGGPSGPTKDTGWGCMMRCGQMMLAEAYLRFFLPAGRYFRWHPNSTDKSYWEILNMFIDRKHASYSIHQIAQMGTSEGKEIGQWFGPNTIAQVLKRLASNEFDKQVTIHVAMNNILIIEDVLKLCRLNSKQQSQSAVVYSNENSKQQSTNWRPLILIIPLRLGLNDVNIEYIDQLKICLRIPQTIGCIGGKPNHAYYFVGYLDPSELLYLDPHVTQSFVDTTVQTDDMTYHCDRINRMKFSGLDPSLALGFACKTEAEFEDLIEKLRKNLSETTKHPMFEICDLNPFDSHPQTIPDNEGICVIGDFRNNSPNAIALEAVDMWIKCGVEKGYVNPTYYILTHLQSQLPRYTEW</sequence>
<keyword evidence="4 11" id="KW-0963">Cytoplasm</keyword>
<dbReference type="GO" id="GO:0019786">
    <property type="term" value="F:protein-phosphatidylethanolamide deconjugating activity"/>
    <property type="evidence" value="ECO:0007669"/>
    <property type="project" value="InterPro"/>
</dbReference>
<evidence type="ECO:0000256" key="11">
    <source>
        <dbReference type="RuleBase" id="RU363115"/>
    </source>
</evidence>
<dbReference type="InterPro" id="IPR036505">
    <property type="entry name" value="Amidase/PGRP_sf"/>
</dbReference>
<evidence type="ECO:0000256" key="6">
    <source>
        <dbReference type="ARBA" id="ARBA00022801"/>
    </source>
</evidence>
<evidence type="ECO:0000256" key="9">
    <source>
        <dbReference type="ARBA" id="ARBA00023006"/>
    </source>
</evidence>
<dbReference type="GO" id="GO:0008745">
    <property type="term" value="F:N-acetylmuramoyl-L-alanine amidase activity"/>
    <property type="evidence" value="ECO:0007669"/>
    <property type="project" value="InterPro"/>
</dbReference>
<keyword evidence="15" id="KW-1185">Reference proteome</keyword>
<reference evidence="13" key="1">
    <citation type="submission" date="2021-02" db="EMBL/GenBank/DDBJ databases">
        <authorList>
            <person name="Nowell W R."/>
        </authorList>
    </citation>
    <scope>NUCLEOTIDE SEQUENCE</scope>
</reference>
<keyword evidence="9 11" id="KW-0072">Autophagy</keyword>
<evidence type="ECO:0000256" key="7">
    <source>
        <dbReference type="ARBA" id="ARBA00022807"/>
    </source>
</evidence>
<dbReference type="EC" id="3.4.22.-" evidence="11"/>
<protein>
    <recommendedName>
        <fullName evidence="11">Cysteine protease</fullName>
        <ecNumber evidence="11">3.4.22.-</ecNumber>
    </recommendedName>
</protein>
<dbReference type="OrthoDB" id="2960936at2759"/>
<dbReference type="PANTHER" id="PTHR22624">
    <property type="entry name" value="CYSTEINE PROTEASE ATG4"/>
    <property type="match status" value="1"/>
</dbReference>
<organism evidence="13 15">
    <name type="scientific">Didymodactylos carnosus</name>
    <dbReference type="NCBI Taxonomy" id="1234261"/>
    <lineage>
        <taxon>Eukaryota</taxon>
        <taxon>Metazoa</taxon>
        <taxon>Spiralia</taxon>
        <taxon>Gnathifera</taxon>
        <taxon>Rotifera</taxon>
        <taxon>Eurotatoria</taxon>
        <taxon>Bdelloidea</taxon>
        <taxon>Philodinida</taxon>
        <taxon>Philodinidae</taxon>
        <taxon>Didymodactylos</taxon>
    </lineage>
</organism>
<dbReference type="PANTHER" id="PTHR22624:SF49">
    <property type="entry name" value="CYSTEINE PROTEASE"/>
    <property type="match status" value="1"/>
</dbReference>
<dbReference type="AlphaFoldDB" id="A0A815A0Y0"/>
<evidence type="ECO:0000256" key="3">
    <source>
        <dbReference type="ARBA" id="ARBA00022448"/>
    </source>
</evidence>
<comment type="similarity">
    <text evidence="2 11">Belongs to the peptidase C54 family.</text>
</comment>
<dbReference type="InterPro" id="IPR038765">
    <property type="entry name" value="Papain-like_cys_pep_sf"/>
</dbReference>
<evidence type="ECO:0000256" key="4">
    <source>
        <dbReference type="ARBA" id="ARBA00022490"/>
    </source>
</evidence>
<dbReference type="Gene3D" id="3.40.80.10">
    <property type="entry name" value="Peptidoglycan recognition protein-like"/>
    <property type="match status" value="1"/>
</dbReference>
<evidence type="ECO:0000313" key="13">
    <source>
        <dbReference type="EMBL" id="CAF1248970.1"/>
    </source>
</evidence>
<dbReference type="GO" id="GO:0009253">
    <property type="term" value="P:peptidoglycan catabolic process"/>
    <property type="evidence" value="ECO:0007669"/>
    <property type="project" value="InterPro"/>
</dbReference>
<keyword evidence="8 11" id="KW-0653">Protein transport</keyword>
<dbReference type="Pfam" id="PF03416">
    <property type="entry name" value="Peptidase_C54"/>
    <property type="match status" value="1"/>
</dbReference>
<feature type="domain" description="Peptidase C54 catalytic" evidence="12">
    <location>
        <begin position="45"/>
        <end position="328"/>
    </location>
</feature>
<keyword evidence="3" id="KW-0813">Transport</keyword>
<dbReference type="Proteomes" id="UP000663829">
    <property type="component" value="Unassembled WGS sequence"/>
</dbReference>
<name>A0A815A0Y0_9BILA</name>
<evidence type="ECO:0000256" key="5">
    <source>
        <dbReference type="ARBA" id="ARBA00022670"/>
    </source>
</evidence>
<dbReference type="EMBL" id="CAJNOQ010010334">
    <property type="protein sequence ID" value="CAF1248970.1"/>
    <property type="molecule type" value="Genomic_DNA"/>
</dbReference>
<evidence type="ECO:0000256" key="2">
    <source>
        <dbReference type="ARBA" id="ARBA00010958"/>
    </source>
</evidence>
<evidence type="ECO:0000256" key="1">
    <source>
        <dbReference type="ARBA" id="ARBA00004496"/>
    </source>
</evidence>
<dbReference type="GO" id="GO:0004197">
    <property type="term" value="F:cysteine-type endopeptidase activity"/>
    <property type="evidence" value="ECO:0007669"/>
    <property type="project" value="TreeGrafter"/>
</dbReference>
<evidence type="ECO:0000313" key="15">
    <source>
        <dbReference type="Proteomes" id="UP000663829"/>
    </source>
</evidence>
<evidence type="ECO:0000256" key="8">
    <source>
        <dbReference type="ARBA" id="ARBA00022927"/>
    </source>
</evidence>
<proteinExistence type="inferred from homology"/>
<gene>
    <name evidence="13" type="ORF">GPM918_LOCUS26036</name>
    <name evidence="14" type="ORF">SRO942_LOCUS26120</name>
</gene>
<dbReference type="GO" id="GO:0034727">
    <property type="term" value="P:piecemeal microautophagy of the nucleus"/>
    <property type="evidence" value="ECO:0007669"/>
    <property type="project" value="TreeGrafter"/>
</dbReference>
<dbReference type="GO" id="GO:0000423">
    <property type="term" value="P:mitophagy"/>
    <property type="evidence" value="ECO:0007669"/>
    <property type="project" value="TreeGrafter"/>
</dbReference>
<dbReference type="GO" id="GO:0000045">
    <property type="term" value="P:autophagosome assembly"/>
    <property type="evidence" value="ECO:0007669"/>
    <property type="project" value="TreeGrafter"/>
</dbReference>
<dbReference type="GO" id="GO:0016485">
    <property type="term" value="P:protein processing"/>
    <property type="evidence" value="ECO:0007669"/>
    <property type="project" value="TreeGrafter"/>
</dbReference>
<dbReference type="InterPro" id="IPR046792">
    <property type="entry name" value="Peptidase_C54_cat"/>
</dbReference>
<dbReference type="SUPFAM" id="SSF54001">
    <property type="entry name" value="Cysteine proteinases"/>
    <property type="match status" value="1"/>
</dbReference>
<dbReference type="InterPro" id="IPR005078">
    <property type="entry name" value="Peptidase_C54"/>
</dbReference>
<comment type="function">
    <text evidence="11">Cysteine protease that plays a key role in autophagy by mediating both proteolytic activation and delipidation of ATG8 family proteins.</text>
</comment>